<evidence type="ECO:0000256" key="7">
    <source>
        <dbReference type="ARBA" id="ARBA00023316"/>
    </source>
</evidence>
<dbReference type="AlphaFoldDB" id="A0A9Q0IZE2"/>
<evidence type="ECO:0008006" key="13">
    <source>
        <dbReference type="Google" id="ProtNLM"/>
    </source>
</evidence>
<dbReference type="GO" id="GO:0071555">
    <property type="term" value="P:cell wall organization"/>
    <property type="evidence" value="ECO:0007669"/>
    <property type="project" value="UniProtKB-KW"/>
</dbReference>
<evidence type="ECO:0000256" key="9">
    <source>
        <dbReference type="RuleBase" id="RU361169"/>
    </source>
</evidence>
<reference evidence="11" key="1">
    <citation type="submission" date="2022-02" db="EMBL/GenBank/DDBJ databases">
        <authorList>
            <person name="Henning P.M."/>
            <person name="McCubbin A.G."/>
            <person name="Shore J.S."/>
        </authorList>
    </citation>
    <scope>NUCLEOTIDE SEQUENCE</scope>
    <source>
        <strain evidence="11">F60SS</strain>
        <tissue evidence="11">Leaves</tissue>
    </source>
</reference>
<keyword evidence="5 9" id="KW-0378">Hydrolase</keyword>
<sequence length="468" mass="50958">MSLLSHSFIFACVIFTCFFFSSTEGGRKNGIKKPKHVHFVNHISLPPAPAPQEAGLSYNNAPSPSPALSPSRVFNVLSFGAIGDGVTDDTQAFKLAWDTACQSEQAVLLAPVGYSFLILPTIFTGPCQSGFVLQIDGTIMPPDGPESWPRNMSKRQWLVFYRIKELKMQGGGVIDGRGEKWWNLPCKPHKGINGTTPPGPCDSPVAIRFFMSSNLTVHGLTVRNSPQFHFRFDNCQNVHVERLNIKSPASSPNTDGIHIENTNNVQIYNSLVSNGDDCISIGAGSYNVDIQNMTCGPSHGISIGSLGIHNSRACVSNITVTDSTIRHSDNGVRIKTWQGGYGSVSKIKFHNIRMETVRNPIIIDQYYCLTKNCSNQTSAVYISGVSYTNIKGTYDVRSPPLHLACSDSVPCTNLVLSDIELLPAQGQLVADPYCWNAYGAMQTLTVPPVLCLLGGIPEFIGQNIVDQC</sequence>
<keyword evidence="6 9" id="KW-0326">Glycosidase</keyword>
<dbReference type="Gene3D" id="2.160.20.10">
    <property type="entry name" value="Single-stranded right-handed beta-helix, Pectin lyase-like"/>
    <property type="match status" value="1"/>
</dbReference>
<dbReference type="SUPFAM" id="SSF51126">
    <property type="entry name" value="Pectin lyase-like"/>
    <property type="match status" value="1"/>
</dbReference>
<comment type="subcellular location">
    <subcellularLocation>
        <location evidence="1">Secreted</location>
        <location evidence="1">Cell wall</location>
    </subcellularLocation>
</comment>
<dbReference type="InterPro" id="IPR006626">
    <property type="entry name" value="PbH1"/>
</dbReference>
<evidence type="ECO:0000256" key="2">
    <source>
        <dbReference type="ARBA" id="ARBA00008834"/>
    </source>
</evidence>
<evidence type="ECO:0000256" key="5">
    <source>
        <dbReference type="ARBA" id="ARBA00022801"/>
    </source>
</evidence>
<name>A0A9Q0IZE2_9ROSI</name>
<comment type="similarity">
    <text evidence="2 9">Belongs to the glycosyl hydrolase 28 family.</text>
</comment>
<dbReference type="Proteomes" id="UP001141552">
    <property type="component" value="Unassembled WGS sequence"/>
</dbReference>
<evidence type="ECO:0000256" key="10">
    <source>
        <dbReference type="SAM" id="SignalP"/>
    </source>
</evidence>
<dbReference type="SMART" id="SM00710">
    <property type="entry name" value="PbH1"/>
    <property type="match status" value="4"/>
</dbReference>
<comment type="caution">
    <text evidence="11">The sequence shown here is derived from an EMBL/GenBank/DDBJ whole genome shotgun (WGS) entry which is preliminary data.</text>
</comment>
<keyword evidence="12" id="KW-1185">Reference proteome</keyword>
<dbReference type="PANTHER" id="PTHR31375">
    <property type="match status" value="1"/>
</dbReference>
<feature type="chain" id="PRO_5040188594" description="Pectate lyase superfamily protein domain-containing protein" evidence="10">
    <location>
        <begin position="26"/>
        <end position="468"/>
    </location>
</feature>
<evidence type="ECO:0000256" key="1">
    <source>
        <dbReference type="ARBA" id="ARBA00004191"/>
    </source>
</evidence>
<dbReference type="InterPro" id="IPR000743">
    <property type="entry name" value="Glyco_hydro_28"/>
</dbReference>
<gene>
    <name evidence="11" type="ORF">Tsubulata_013477</name>
</gene>
<protein>
    <recommendedName>
        <fullName evidence="13">Pectate lyase superfamily protein domain-containing protein</fullName>
    </recommendedName>
</protein>
<dbReference type="OrthoDB" id="187139at2759"/>
<proteinExistence type="inferred from homology"/>
<evidence type="ECO:0000313" key="11">
    <source>
        <dbReference type="EMBL" id="KAJ4822332.1"/>
    </source>
</evidence>
<dbReference type="FunFam" id="2.160.20.10:FF:000012">
    <property type="entry name" value="Polygalacturonase At1g48100 family"/>
    <property type="match status" value="1"/>
</dbReference>
<accession>A0A9Q0IZE2</accession>
<reference evidence="11" key="2">
    <citation type="journal article" date="2023" name="Plants (Basel)">
        <title>Annotation of the Turnera subulata (Passifloraceae) Draft Genome Reveals the S-Locus Evolved after the Divergence of Turneroideae from Passifloroideae in a Stepwise Manner.</title>
        <authorList>
            <person name="Henning P.M."/>
            <person name="Roalson E.H."/>
            <person name="Mir W."/>
            <person name="McCubbin A.G."/>
            <person name="Shore J.S."/>
        </authorList>
    </citation>
    <scope>NUCLEOTIDE SEQUENCE</scope>
    <source>
        <strain evidence="11">F60SS</strain>
    </source>
</reference>
<keyword evidence="10" id="KW-0732">Signal</keyword>
<keyword evidence="7" id="KW-0961">Cell wall biogenesis/degradation</keyword>
<keyword evidence="4" id="KW-0964">Secreted</keyword>
<dbReference type="InterPro" id="IPR011050">
    <property type="entry name" value="Pectin_lyase_fold/virulence"/>
</dbReference>
<dbReference type="Pfam" id="PF00295">
    <property type="entry name" value="Glyco_hydro_28"/>
    <property type="match status" value="1"/>
</dbReference>
<dbReference type="PROSITE" id="PS00502">
    <property type="entry name" value="POLYGALACTURONASE"/>
    <property type="match status" value="1"/>
</dbReference>
<evidence type="ECO:0000313" key="12">
    <source>
        <dbReference type="Proteomes" id="UP001141552"/>
    </source>
</evidence>
<dbReference type="GO" id="GO:0004650">
    <property type="term" value="F:polygalacturonase activity"/>
    <property type="evidence" value="ECO:0007669"/>
    <property type="project" value="InterPro"/>
</dbReference>
<evidence type="ECO:0000256" key="8">
    <source>
        <dbReference type="PROSITE-ProRule" id="PRU10052"/>
    </source>
</evidence>
<dbReference type="EMBL" id="JAKUCV010007705">
    <property type="protein sequence ID" value="KAJ4822332.1"/>
    <property type="molecule type" value="Genomic_DNA"/>
</dbReference>
<feature type="signal peptide" evidence="10">
    <location>
        <begin position="1"/>
        <end position="25"/>
    </location>
</feature>
<evidence type="ECO:0000256" key="6">
    <source>
        <dbReference type="ARBA" id="ARBA00023295"/>
    </source>
</evidence>
<feature type="active site" evidence="8">
    <location>
        <position position="299"/>
    </location>
</feature>
<dbReference type="GO" id="GO:0005975">
    <property type="term" value="P:carbohydrate metabolic process"/>
    <property type="evidence" value="ECO:0007669"/>
    <property type="project" value="InterPro"/>
</dbReference>
<evidence type="ECO:0000256" key="3">
    <source>
        <dbReference type="ARBA" id="ARBA00022512"/>
    </source>
</evidence>
<evidence type="ECO:0000256" key="4">
    <source>
        <dbReference type="ARBA" id="ARBA00022525"/>
    </source>
</evidence>
<dbReference type="InterPro" id="IPR012334">
    <property type="entry name" value="Pectin_lyas_fold"/>
</dbReference>
<keyword evidence="3" id="KW-0134">Cell wall</keyword>
<organism evidence="11 12">
    <name type="scientific">Turnera subulata</name>
    <dbReference type="NCBI Taxonomy" id="218843"/>
    <lineage>
        <taxon>Eukaryota</taxon>
        <taxon>Viridiplantae</taxon>
        <taxon>Streptophyta</taxon>
        <taxon>Embryophyta</taxon>
        <taxon>Tracheophyta</taxon>
        <taxon>Spermatophyta</taxon>
        <taxon>Magnoliopsida</taxon>
        <taxon>eudicotyledons</taxon>
        <taxon>Gunneridae</taxon>
        <taxon>Pentapetalae</taxon>
        <taxon>rosids</taxon>
        <taxon>fabids</taxon>
        <taxon>Malpighiales</taxon>
        <taxon>Passifloraceae</taxon>
        <taxon>Turnera</taxon>
    </lineage>
</organism>